<accession>A0ABW8NM00</accession>
<evidence type="ECO:0000256" key="6">
    <source>
        <dbReference type="ARBA" id="ARBA00048555"/>
    </source>
</evidence>
<comment type="catalytic activity">
    <reaction evidence="6 8">
        <text>2 cob(II)yrinate a,c diamide + reduced [electron-transfer flavoprotein] + 2 ATP = 2 adenosylcob(III)yrinate a,c-diamide + 2 triphosphate + oxidized [electron-transfer flavoprotein] + 3 H(+)</text>
        <dbReference type="Rhea" id="RHEA:11528"/>
        <dbReference type="Rhea" id="RHEA-COMP:10685"/>
        <dbReference type="Rhea" id="RHEA-COMP:10686"/>
        <dbReference type="ChEBI" id="CHEBI:15378"/>
        <dbReference type="ChEBI" id="CHEBI:18036"/>
        <dbReference type="ChEBI" id="CHEBI:30616"/>
        <dbReference type="ChEBI" id="CHEBI:57692"/>
        <dbReference type="ChEBI" id="CHEBI:58307"/>
        <dbReference type="ChEBI" id="CHEBI:58503"/>
        <dbReference type="ChEBI" id="CHEBI:58537"/>
        <dbReference type="EC" id="2.5.1.17"/>
    </reaction>
</comment>
<dbReference type="InterPro" id="IPR027417">
    <property type="entry name" value="P-loop_NTPase"/>
</dbReference>
<evidence type="ECO:0000256" key="8">
    <source>
        <dbReference type="PIRNR" id="PIRNR015617"/>
    </source>
</evidence>
<dbReference type="PANTHER" id="PTHR46638">
    <property type="entry name" value="CORRINOID ADENOSYLTRANSFERASE"/>
    <property type="match status" value="1"/>
</dbReference>
<comment type="pathway">
    <text evidence="1 8">Cofactor biosynthesis; adenosylcobalamin biosynthesis; adenosylcobalamin from cob(II)yrinate a,c-diamide: step 2/7.</text>
</comment>
<keyword evidence="8" id="KW-0067">ATP-binding</keyword>
<dbReference type="NCBIfam" id="NF004637">
    <property type="entry name" value="PRK05986.1"/>
    <property type="match status" value="1"/>
</dbReference>
<evidence type="ECO:0000256" key="1">
    <source>
        <dbReference type="ARBA" id="ARBA00005121"/>
    </source>
</evidence>
<evidence type="ECO:0000313" key="10">
    <source>
        <dbReference type="Proteomes" id="UP001620597"/>
    </source>
</evidence>
<dbReference type="InterPro" id="IPR003724">
    <property type="entry name" value="CblAdoTrfase_CobA"/>
</dbReference>
<keyword evidence="4 8" id="KW-0627">Porphyrin biosynthesis</keyword>
<proteinExistence type="inferred from homology"/>
<dbReference type="GO" id="GO:0008817">
    <property type="term" value="F:corrinoid adenosyltransferase activity"/>
    <property type="evidence" value="ECO:0007669"/>
    <property type="project" value="UniProtKB-EC"/>
</dbReference>
<comment type="catalytic activity">
    <reaction evidence="7 8">
        <text>2 cob(II)alamin + reduced [electron-transfer flavoprotein] + 2 ATP = 2 adenosylcob(III)alamin + 2 triphosphate + oxidized [electron-transfer flavoprotein] + 3 H(+)</text>
        <dbReference type="Rhea" id="RHEA:28671"/>
        <dbReference type="Rhea" id="RHEA-COMP:10685"/>
        <dbReference type="Rhea" id="RHEA-COMP:10686"/>
        <dbReference type="ChEBI" id="CHEBI:15378"/>
        <dbReference type="ChEBI" id="CHEBI:16304"/>
        <dbReference type="ChEBI" id="CHEBI:18036"/>
        <dbReference type="ChEBI" id="CHEBI:18408"/>
        <dbReference type="ChEBI" id="CHEBI:30616"/>
        <dbReference type="ChEBI" id="CHEBI:57692"/>
        <dbReference type="ChEBI" id="CHEBI:58307"/>
        <dbReference type="EC" id="2.5.1.17"/>
    </reaction>
</comment>
<dbReference type="RefSeq" id="WP_416206980.1">
    <property type="nucleotide sequence ID" value="NZ_JBBKTX010000023.1"/>
</dbReference>
<evidence type="ECO:0000256" key="5">
    <source>
        <dbReference type="ARBA" id="ARBA00024929"/>
    </source>
</evidence>
<reference evidence="9 10" key="1">
    <citation type="submission" date="2024-03" db="EMBL/GenBank/DDBJ databases">
        <title>High-quality draft genome sequence of Oceanobacter sp. wDCs-4.</title>
        <authorList>
            <person name="Dong C."/>
        </authorList>
    </citation>
    <scope>NUCLEOTIDE SEQUENCE [LARGE SCALE GENOMIC DNA]</scope>
    <source>
        <strain evidence="10">wDCs-4</strain>
    </source>
</reference>
<evidence type="ECO:0000256" key="7">
    <source>
        <dbReference type="ARBA" id="ARBA00048692"/>
    </source>
</evidence>
<dbReference type="EMBL" id="JBBKTX010000023">
    <property type="protein sequence ID" value="MFK4754009.1"/>
    <property type="molecule type" value="Genomic_DNA"/>
</dbReference>
<dbReference type="PANTHER" id="PTHR46638:SF1">
    <property type="entry name" value="CORRINOID ADENOSYLTRANSFERASE"/>
    <property type="match status" value="1"/>
</dbReference>
<sequence length="201" mass="22083">MNPVPDKNAAHKAKMQQQQAAVAERVKAAQEKRGTLIVITGNGKGKSTSGFGTVVRALGYDLKTAVVQYVKGTWPCGERDLLQKLGVPFHVMGTGFTWDTQDRDKDIAAAQEAWAASKVFLADPEIHVLLLDELTYMLSYEYLDLEEVLTALANRPVEQTVVITGRDAHPRLIELADTVSEVQPVKHAFDAGIKARKGVDW</sequence>
<dbReference type="Pfam" id="PF02572">
    <property type="entry name" value="CobA_CobO_BtuR"/>
    <property type="match status" value="1"/>
</dbReference>
<evidence type="ECO:0000313" key="9">
    <source>
        <dbReference type="EMBL" id="MFK4754009.1"/>
    </source>
</evidence>
<evidence type="ECO:0000256" key="3">
    <source>
        <dbReference type="ARBA" id="ARBA00012454"/>
    </source>
</evidence>
<keyword evidence="8" id="KW-0547">Nucleotide-binding</keyword>
<dbReference type="PIRSF" id="PIRSF015617">
    <property type="entry name" value="Adensltrnsf_CobA"/>
    <property type="match status" value="1"/>
</dbReference>
<dbReference type="EC" id="2.5.1.17" evidence="3 8"/>
<dbReference type="CDD" id="cd00561">
    <property type="entry name" value="CobA_ACA"/>
    <property type="match status" value="1"/>
</dbReference>
<comment type="function">
    <text evidence="5 8">Required for both de novo synthesis of the corrin ring for the assimilation of exogenous corrinoids. Participates in the adenosylation of a variety of incomplete and complete corrinoids.</text>
</comment>
<comment type="subcellular location">
    <subcellularLocation>
        <location evidence="8">Cytoplasm</location>
    </subcellularLocation>
</comment>
<comment type="similarity">
    <text evidence="2 8">Belongs to the Cob(I)alamin adenosyltransferase family.</text>
</comment>
<comment type="caution">
    <text evidence="9">The sequence shown here is derived from an EMBL/GenBank/DDBJ whole genome shotgun (WGS) entry which is preliminary data.</text>
</comment>
<keyword evidence="8" id="KW-0169">Cobalamin biosynthesis</keyword>
<name>A0ABW8NM00_9GAMM</name>
<dbReference type="Gene3D" id="3.40.50.300">
    <property type="entry name" value="P-loop containing nucleotide triphosphate hydrolases"/>
    <property type="match status" value="1"/>
</dbReference>
<gene>
    <name evidence="9" type="primary">cobO</name>
    <name evidence="9" type="ORF">WG929_16480</name>
</gene>
<dbReference type="SUPFAM" id="SSF52540">
    <property type="entry name" value="P-loop containing nucleoside triphosphate hydrolases"/>
    <property type="match status" value="1"/>
</dbReference>
<dbReference type="Proteomes" id="UP001620597">
    <property type="component" value="Unassembled WGS sequence"/>
</dbReference>
<organism evidence="9 10">
    <name type="scientific">Oceanobacter antarcticus</name>
    <dbReference type="NCBI Taxonomy" id="3133425"/>
    <lineage>
        <taxon>Bacteria</taxon>
        <taxon>Pseudomonadati</taxon>
        <taxon>Pseudomonadota</taxon>
        <taxon>Gammaproteobacteria</taxon>
        <taxon>Oceanospirillales</taxon>
        <taxon>Oceanospirillaceae</taxon>
        <taxon>Oceanobacter</taxon>
    </lineage>
</organism>
<protein>
    <recommendedName>
        <fullName evidence="3 8">Corrinoid adenosyltransferase</fullName>
        <ecNumber evidence="3 8">2.5.1.17</ecNumber>
    </recommendedName>
    <alternativeName>
        <fullName evidence="8">Cob(II)alamin adenosyltransferase</fullName>
    </alternativeName>
    <alternativeName>
        <fullName evidence="8">Cob(II)yrinic acid a,c-diamide adenosyltransferase</fullName>
    </alternativeName>
</protein>
<keyword evidence="8 9" id="KW-0808">Transferase</keyword>
<dbReference type="NCBIfam" id="TIGR00708">
    <property type="entry name" value="cobA"/>
    <property type="match status" value="1"/>
</dbReference>
<keyword evidence="8" id="KW-0963">Cytoplasm</keyword>
<keyword evidence="10" id="KW-1185">Reference proteome</keyword>
<evidence type="ECO:0000256" key="4">
    <source>
        <dbReference type="ARBA" id="ARBA00023244"/>
    </source>
</evidence>
<evidence type="ECO:0000256" key="2">
    <source>
        <dbReference type="ARBA" id="ARBA00007487"/>
    </source>
</evidence>